<proteinExistence type="predicted"/>
<dbReference type="EMBL" id="BAAATR010000005">
    <property type="protein sequence ID" value="GAA2235462.1"/>
    <property type="molecule type" value="Genomic_DNA"/>
</dbReference>
<feature type="compositionally biased region" description="Basic and acidic residues" evidence="1">
    <location>
        <begin position="30"/>
        <end position="40"/>
    </location>
</feature>
<name>A0ABN3DLT9_9ACTN</name>
<feature type="region of interest" description="Disordered" evidence="1">
    <location>
        <begin position="1"/>
        <end position="60"/>
    </location>
</feature>
<evidence type="ECO:0000313" key="3">
    <source>
        <dbReference type="Proteomes" id="UP001500305"/>
    </source>
</evidence>
<dbReference type="Proteomes" id="UP001500305">
    <property type="component" value="Unassembled WGS sequence"/>
</dbReference>
<protein>
    <submittedName>
        <fullName evidence="2">Uncharacterized protein</fullName>
    </submittedName>
</protein>
<evidence type="ECO:0000313" key="2">
    <source>
        <dbReference type="EMBL" id="GAA2235462.1"/>
    </source>
</evidence>
<sequence>MTVAARSTVHRCGTARTGSRPRVNASADTGDGRSHTHRAADPLLLRPRSPTPPGGKGAHQVPSAVHIAAALVSDGASRRLQPVTTCPAPESGTPDIRVHRPAGANAHLGRVRSVG</sequence>
<gene>
    <name evidence="2" type="ORF">GCM10010430_15290</name>
</gene>
<evidence type="ECO:0000256" key="1">
    <source>
        <dbReference type="SAM" id="MobiDB-lite"/>
    </source>
</evidence>
<organism evidence="2 3">
    <name type="scientific">Kitasatospora cystarginea</name>
    <dbReference type="NCBI Taxonomy" id="58350"/>
    <lineage>
        <taxon>Bacteria</taxon>
        <taxon>Bacillati</taxon>
        <taxon>Actinomycetota</taxon>
        <taxon>Actinomycetes</taxon>
        <taxon>Kitasatosporales</taxon>
        <taxon>Streptomycetaceae</taxon>
        <taxon>Kitasatospora</taxon>
    </lineage>
</organism>
<accession>A0ABN3DLT9</accession>
<feature type="region of interest" description="Disordered" evidence="1">
    <location>
        <begin position="76"/>
        <end position="115"/>
    </location>
</feature>
<keyword evidence="3" id="KW-1185">Reference proteome</keyword>
<reference evidence="2 3" key="1">
    <citation type="journal article" date="2019" name="Int. J. Syst. Evol. Microbiol.">
        <title>The Global Catalogue of Microorganisms (GCM) 10K type strain sequencing project: providing services to taxonomists for standard genome sequencing and annotation.</title>
        <authorList>
            <consortium name="The Broad Institute Genomics Platform"/>
            <consortium name="The Broad Institute Genome Sequencing Center for Infectious Disease"/>
            <person name="Wu L."/>
            <person name="Ma J."/>
        </authorList>
    </citation>
    <scope>NUCLEOTIDE SEQUENCE [LARGE SCALE GENOMIC DNA]</scope>
    <source>
        <strain evidence="2 3">JCM 7356</strain>
    </source>
</reference>
<comment type="caution">
    <text evidence="2">The sequence shown here is derived from an EMBL/GenBank/DDBJ whole genome shotgun (WGS) entry which is preliminary data.</text>
</comment>